<reference evidence="1" key="1">
    <citation type="submission" date="2023-04" db="EMBL/GenBank/DDBJ databases">
        <title>A chromosome-level genome assembly of the parasitoid wasp Eretmocerus hayati.</title>
        <authorList>
            <person name="Zhong Y."/>
            <person name="Liu S."/>
            <person name="Liu Y."/>
        </authorList>
    </citation>
    <scope>NUCLEOTIDE SEQUENCE</scope>
    <source>
        <strain evidence="1">ZJU_SS_LIU_2023</strain>
    </source>
</reference>
<dbReference type="EMBL" id="CM056742">
    <property type="protein sequence ID" value="KAJ8676484.1"/>
    <property type="molecule type" value="Genomic_DNA"/>
</dbReference>
<protein>
    <submittedName>
        <fullName evidence="1">Uncharacterized protein</fullName>
    </submittedName>
</protein>
<comment type="caution">
    <text evidence="1">The sequence shown here is derived from an EMBL/GenBank/DDBJ whole genome shotgun (WGS) entry which is preliminary data.</text>
</comment>
<dbReference type="Proteomes" id="UP001239111">
    <property type="component" value="Chromosome 2"/>
</dbReference>
<name>A0ACC2NZG1_9HYME</name>
<evidence type="ECO:0000313" key="1">
    <source>
        <dbReference type="EMBL" id="KAJ8676484.1"/>
    </source>
</evidence>
<organism evidence="1 2">
    <name type="scientific">Eretmocerus hayati</name>
    <dbReference type="NCBI Taxonomy" id="131215"/>
    <lineage>
        <taxon>Eukaryota</taxon>
        <taxon>Metazoa</taxon>
        <taxon>Ecdysozoa</taxon>
        <taxon>Arthropoda</taxon>
        <taxon>Hexapoda</taxon>
        <taxon>Insecta</taxon>
        <taxon>Pterygota</taxon>
        <taxon>Neoptera</taxon>
        <taxon>Endopterygota</taxon>
        <taxon>Hymenoptera</taxon>
        <taxon>Apocrita</taxon>
        <taxon>Proctotrupomorpha</taxon>
        <taxon>Chalcidoidea</taxon>
        <taxon>Aphelinidae</taxon>
        <taxon>Aphelininae</taxon>
        <taxon>Eretmocerus</taxon>
    </lineage>
</organism>
<proteinExistence type="predicted"/>
<evidence type="ECO:0000313" key="2">
    <source>
        <dbReference type="Proteomes" id="UP001239111"/>
    </source>
</evidence>
<sequence>MREAGAKQFEVRERPVPQDNVSPSYNNGNRGSEVRRAYVPPNAFVEGQSRKAMLMMTRARVIRNEIGRRPSIWKSTPGECITMRKSFVILFIISAVVAKLQNKSCNCIPLEKCTLLTTHLRRAGIQSFPNFWYSSLMELQCGFDGHTPNVCCPSDGKRPGVGSPNSNMIPGNTGRPSLSKTSFTSPIKPINQDMMKKMKNKTKDKASKSFPNTHCGTHPFRDQYNDVTPSEFPWVALLEYKTRAGAEILCGGVLISDRFVLTAAHCVTSVANILKSVLLGKQDITSGHECKLDNGAFKKNTCDKAAIRMRISQKIINDKYSGDLVPRGGMKIGDLALLKLETKVSFSDRIQPICLPLRRPSKNTFYVSGWSKSMIPGSRGLRKKMKSKVLELDLEKCKRHPLLTIVNDDKICVGISQPQELPCIADAGGPLMAYERRIDGSIRMSLYGISSLDLACGRTDLPGVYTRTYDYQSWIQQYIQGN</sequence>
<accession>A0ACC2NZG1</accession>
<keyword evidence="2" id="KW-1185">Reference proteome</keyword>
<gene>
    <name evidence="1" type="ORF">QAD02_012271</name>
</gene>